<comment type="caution">
    <text evidence="3">The sequence shown here is derived from an EMBL/GenBank/DDBJ whole genome shotgun (WGS) entry which is preliminary data.</text>
</comment>
<proteinExistence type="predicted"/>
<organism evidence="3 4">
    <name type="scientific">Roseofilum capinflatum BLCC-M114</name>
    <dbReference type="NCBI Taxonomy" id="3022440"/>
    <lineage>
        <taxon>Bacteria</taxon>
        <taxon>Bacillati</taxon>
        <taxon>Cyanobacteriota</taxon>
        <taxon>Cyanophyceae</taxon>
        <taxon>Desertifilales</taxon>
        <taxon>Desertifilaceae</taxon>
        <taxon>Roseofilum</taxon>
        <taxon>Roseofilum capinflatum</taxon>
    </lineage>
</organism>
<dbReference type="RefSeq" id="WP_283769130.1">
    <property type="nucleotide sequence ID" value="NZ_JAQOSO010000114.1"/>
</dbReference>
<keyword evidence="4" id="KW-1185">Reference proteome</keyword>
<sequence>MFSKPLNYTLFTLLTGLGLGLWTQATFAQTTIDPLEEIQSQDGSSGVFSSQGGNSQFFDLMHNLQRGNNLRNPEQFSIDQQQNLDDAAAKFRQQQLERLNNSSESIQPPEEPTP</sequence>
<accession>A0ABT7BCG5</accession>
<feature type="region of interest" description="Disordered" evidence="1">
    <location>
        <begin position="81"/>
        <end position="114"/>
    </location>
</feature>
<evidence type="ECO:0000313" key="3">
    <source>
        <dbReference type="EMBL" id="MDJ1176860.1"/>
    </source>
</evidence>
<reference evidence="3 4" key="1">
    <citation type="submission" date="2023-01" db="EMBL/GenBank/DDBJ databases">
        <title>Novel diversity within Roseofilum (Cyanobacteria; Desertifilaceae) from marine benthic mats with descriptions of four novel species.</title>
        <authorList>
            <person name="Wang Y."/>
            <person name="Berthold D.E."/>
            <person name="Hu J."/>
            <person name="Lefler F.W."/>
            <person name="Laughinghouse H.D. IV."/>
        </authorList>
    </citation>
    <scope>NUCLEOTIDE SEQUENCE [LARGE SCALE GENOMIC DNA]</scope>
    <source>
        <strain evidence="3 4">BLCC-M114</strain>
    </source>
</reference>
<dbReference type="Proteomes" id="UP001235849">
    <property type="component" value="Unassembled WGS sequence"/>
</dbReference>
<feature type="chain" id="PRO_5046902515" evidence="2">
    <location>
        <begin position="29"/>
        <end position="114"/>
    </location>
</feature>
<protein>
    <submittedName>
        <fullName evidence="3">Uncharacterized protein</fullName>
    </submittedName>
</protein>
<feature type="compositionally biased region" description="Polar residues" evidence="1">
    <location>
        <begin position="92"/>
        <end position="106"/>
    </location>
</feature>
<keyword evidence="2" id="KW-0732">Signal</keyword>
<dbReference type="EMBL" id="JAQOSO010000114">
    <property type="protein sequence ID" value="MDJ1176860.1"/>
    <property type="molecule type" value="Genomic_DNA"/>
</dbReference>
<name>A0ABT7BCG5_9CYAN</name>
<evidence type="ECO:0000313" key="4">
    <source>
        <dbReference type="Proteomes" id="UP001235849"/>
    </source>
</evidence>
<evidence type="ECO:0000256" key="2">
    <source>
        <dbReference type="SAM" id="SignalP"/>
    </source>
</evidence>
<evidence type="ECO:0000256" key="1">
    <source>
        <dbReference type="SAM" id="MobiDB-lite"/>
    </source>
</evidence>
<feature type="signal peptide" evidence="2">
    <location>
        <begin position="1"/>
        <end position="28"/>
    </location>
</feature>
<gene>
    <name evidence="3" type="ORF">PMG25_22475</name>
</gene>